<dbReference type="RefSeq" id="WP_254085439.1">
    <property type="nucleotide sequence ID" value="NZ_JAHESE010000017.1"/>
</dbReference>
<evidence type="ECO:0000256" key="1">
    <source>
        <dbReference type="ARBA" id="ARBA00004571"/>
    </source>
</evidence>
<evidence type="ECO:0000256" key="5">
    <source>
        <dbReference type="ARBA" id="ARBA00023136"/>
    </source>
</evidence>
<feature type="domain" description="TonB-dependent receptor plug" evidence="9">
    <location>
        <begin position="117"/>
        <end position="239"/>
    </location>
</feature>
<evidence type="ECO:0000259" key="9">
    <source>
        <dbReference type="Pfam" id="PF07715"/>
    </source>
</evidence>
<dbReference type="Proteomes" id="UP001319080">
    <property type="component" value="Unassembled WGS sequence"/>
</dbReference>
<dbReference type="InterPro" id="IPR023997">
    <property type="entry name" value="TonB-dep_OMP_SusC/RagA_CS"/>
</dbReference>
<evidence type="ECO:0000256" key="3">
    <source>
        <dbReference type="ARBA" id="ARBA00022452"/>
    </source>
</evidence>
<dbReference type="InterPro" id="IPR023996">
    <property type="entry name" value="TonB-dep_OMP_SusC/RagA"/>
</dbReference>
<dbReference type="NCBIfam" id="TIGR04057">
    <property type="entry name" value="SusC_RagA_signa"/>
    <property type="match status" value="1"/>
</dbReference>
<feature type="chain" id="PRO_5043054249" evidence="8">
    <location>
        <begin position="22"/>
        <end position="1017"/>
    </location>
</feature>
<proteinExistence type="inferred from homology"/>
<name>A0AAP2GV48_9BACT</name>
<dbReference type="GO" id="GO:0009279">
    <property type="term" value="C:cell outer membrane"/>
    <property type="evidence" value="ECO:0007669"/>
    <property type="project" value="UniProtKB-SubCell"/>
</dbReference>
<dbReference type="Gene3D" id="2.40.170.20">
    <property type="entry name" value="TonB-dependent receptor, beta-barrel domain"/>
    <property type="match status" value="1"/>
</dbReference>
<keyword evidence="4 7" id="KW-0812">Transmembrane</keyword>
<dbReference type="SUPFAM" id="SSF49464">
    <property type="entry name" value="Carboxypeptidase regulatory domain-like"/>
    <property type="match status" value="1"/>
</dbReference>
<dbReference type="PROSITE" id="PS52016">
    <property type="entry name" value="TONB_DEPENDENT_REC_3"/>
    <property type="match status" value="1"/>
</dbReference>
<dbReference type="Pfam" id="PF07715">
    <property type="entry name" value="Plug"/>
    <property type="match status" value="1"/>
</dbReference>
<comment type="similarity">
    <text evidence="7">Belongs to the TonB-dependent receptor family.</text>
</comment>
<protein>
    <submittedName>
        <fullName evidence="10">SusC/RagA family TonB-linked outer membrane protein</fullName>
    </submittedName>
</protein>
<dbReference type="Pfam" id="PF13715">
    <property type="entry name" value="CarbopepD_reg_2"/>
    <property type="match status" value="1"/>
</dbReference>
<sequence>MKKSLLGLVTLLLLASVSAFAQTVTGKVTSAADGAPIPGASVLIKGTSIGTATDTGGNFTLDVTGSPNSVFVISFIGFLTQEVPVSNQTTVNVSLQEDATQLSEVVVTALGIEKDAKTLTYSVQQVGGSQLTTAKDVNFVNSLAGKVPGLTINRSSAGAGGSARILLRGQKSTRDNQPLIVIDGVPITSTNSAQTADIWSSRDGGDILSMINPEDIESMSVLKGASASTLYGSLGQNGVILITTKKGKNGAAKVDFSSNITFDTPMYRPDLQYEYLQTDEDSPYSWGAKGSSKDHAKSFYNTGTTWINSLSVTGGNEKAQTYLSYSNTSNNGILPTSTFDQHTVNLRQTAHVSDKFSVDGNAILGYQKTHNRMAGGMYFNPLTGLYLFPRGQDFDYYKDKSEYYSSTRHIYSQNWWNINEDEGKTGLDNQQNPYWILNRNQNELTRQNVFVSVGLTYDFTDWLKLQVRGNVSDVVDEYEQKVHASTQATLADPNGRYVLQDGHSTVRYADAILTGNRALSEDFGLTFSAGASIRREKFVQDNVDSKGSDLAFANVFTLGAVKPSIALQALNRTGHEIETQGLFGSTSFDYKKSIFLDLTARNDWSSSFAYTSNKSSGFFYYSGGLNFIVTELATLPEAISFAKVRGSYAKIGNGLPAYSTSETLTYNAGQSVQSAFRPLGELQPEEQNTVEIGTELRFINDRLTFDFTWYKIENKNQFFNIPATRGSGVPKLGVNVGSVENKGIELAIGYEVLNGDAVKWNTSLNYSRNENTVTGIPLGDGKYPLTEPGNNSYGLYLTEGGSFGDIYGKKFLREDGKIVVDNTGKPLMDPAGFQLLGNPMPKYSLGWNNTVAYQNFTLNLLIDGRVGGKVMSLTQAILDEHGVSQETADARNSGGVNIPALESQDGGATTIGDFEGPLPAATFYQTVGGRNGISEYYMYSATNFRLRELSLSYRVPVTLKFVKDIRVSVVGRNLFFFQKDAPFDPELSMSSGNGVQGVDAFGIPSTRSIGFGLKCTF</sequence>
<dbReference type="EMBL" id="JAHESE010000017">
    <property type="protein sequence ID" value="MBT1709860.1"/>
    <property type="molecule type" value="Genomic_DNA"/>
</dbReference>
<accession>A0AAP2GV48</accession>
<organism evidence="10 11">
    <name type="scientific">Dawidia cretensis</name>
    <dbReference type="NCBI Taxonomy" id="2782350"/>
    <lineage>
        <taxon>Bacteria</taxon>
        <taxon>Pseudomonadati</taxon>
        <taxon>Bacteroidota</taxon>
        <taxon>Cytophagia</taxon>
        <taxon>Cytophagales</taxon>
        <taxon>Chryseotaleaceae</taxon>
        <taxon>Dawidia</taxon>
    </lineage>
</organism>
<dbReference type="InterPro" id="IPR012910">
    <property type="entry name" value="Plug_dom"/>
</dbReference>
<dbReference type="NCBIfam" id="TIGR04056">
    <property type="entry name" value="OMP_RagA_SusC"/>
    <property type="match status" value="1"/>
</dbReference>
<keyword evidence="2 7" id="KW-0813">Transport</keyword>
<dbReference type="InterPro" id="IPR037066">
    <property type="entry name" value="Plug_dom_sf"/>
</dbReference>
<evidence type="ECO:0000256" key="6">
    <source>
        <dbReference type="ARBA" id="ARBA00023237"/>
    </source>
</evidence>
<keyword evidence="5 7" id="KW-0472">Membrane</keyword>
<keyword evidence="11" id="KW-1185">Reference proteome</keyword>
<keyword evidence="3 7" id="KW-1134">Transmembrane beta strand</keyword>
<dbReference type="Gene3D" id="2.60.40.1120">
    <property type="entry name" value="Carboxypeptidase-like, regulatory domain"/>
    <property type="match status" value="1"/>
</dbReference>
<comment type="caution">
    <text evidence="10">The sequence shown here is derived from an EMBL/GenBank/DDBJ whole genome shotgun (WGS) entry which is preliminary data.</text>
</comment>
<evidence type="ECO:0000256" key="7">
    <source>
        <dbReference type="PROSITE-ProRule" id="PRU01360"/>
    </source>
</evidence>
<evidence type="ECO:0000256" key="2">
    <source>
        <dbReference type="ARBA" id="ARBA00022448"/>
    </source>
</evidence>
<dbReference type="AlphaFoldDB" id="A0AAP2GV48"/>
<dbReference type="InterPro" id="IPR036942">
    <property type="entry name" value="Beta-barrel_TonB_sf"/>
</dbReference>
<keyword evidence="6 7" id="KW-0998">Cell outer membrane</keyword>
<evidence type="ECO:0000313" key="10">
    <source>
        <dbReference type="EMBL" id="MBT1709860.1"/>
    </source>
</evidence>
<comment type="subcellular location">
    <subcellularLocation>
        <location evidence="1 7">Cell outer membrane</location>
        <topology evidence="1 7">Multi-pass membrane protein</topology>
    </subcellularLocation>
</comment>
<gene>
    <name evidence="10" type="ORF">KK062_16565</name>
</gene>
<evidence type="ECO:0000256" key="4">
    <source>
        <dbReference type="ARBA" id="ARBA00022692"/>
    </source>
</evidence>
<evidence type="ECO:0000313" key="11">
    <source>
        <dbReference type="Proteomes" id="UP001319080"/>
    </source>
</evidence>
<dbReference type="InterPro" id="IPR008969">
    <property type="entry name" value="CarboxyPept-like_regulatory"/>
</dbReference>
<dbReference type="SUPFAM" id="SSF56935">
    <property type="entry name" value="Porins"/>
    <property type="match status" value="1"/>
</dbReference>
<feature type="signal peptide" evidence="8">
    <location>
        <begin position="1"/>
        <end position="21"/>
    </location>
</feature>
<dbReference type="Gene3D" id="2.170.130.10">
    <property type="entry name" value="TonB-dependent receptor, plug domain"/>
    <property type="match status" value="1"/>
</dbReference>
<evidence type="ECO:0000256" key="8">
    <source>
        <dbReference type="SAM" id="SignalP"/>
    </source>
</evidence>
<dbReference type="InterPro" id="IPR039426">
    <property type="entry name" value="TonB-dep_rcpt-like"/>
</dbReference>
<keyword evidence="8" id="KW-0732">Signal</keyword>
<reference evidence="10 11" key="1">
    <citation type="submission" date="2021-05" db="EMBL/GenBank/DDBJ databases">
        <title>A Polyphasic approach of four new species of the genus Ohtaekwangia: Ohtaekwangia histidinii sp. nov., Ohtaekwangia cretensis sp. nov., Ohtaekwangia indiensis sp. nov., Ohtaekwangia reichenbachii sp. nov. from diverse environment.</title>
        <authorList>
            <person name="Octaviana S."/>
        </authorList>
    </citation>
    <scope>NUCLEOTIDE SEQUENCE [LARGE SCALE GENOMIC DNA]</scope>
    <source>
        <strain evidence="10 11">PWU5</strain>
    </source>
</reference>